<feature type="transmembrane region" description="Helical" evidence="1">
    <location>
        <begin position="52"/>
        <end position="70"/>
    </location>
</feature>
<proteinExistence type="predicted"/>
<evidence type="ECO:0000256" key="1">
    <source>
        <dbReference type="SAM" id="Phobius"/>
    </source>
</evidence>
<feature type="transmembrane region" description="Helical" evidence="1">
    <location>
        <begin position="95"/>
        <end position="121"/>
    </location>
</feature>
<keyword evidence="1" id="KW-1133">Transmembrane helix</keyword>
<dbReference type="AlphaFoldDB" id="M3TKJ4"/>
<keyword evidence="1" id="KW-0472">Membrane</keyword>
<evidence type="ECO:0000313" key="2">
    <source>
        <dbReference type="EMBL" id="GAC82001.1"/>
    </source>
</evidence>
<comment type="caution">
    <text evidence="2">The sequence shown here is derived from an EMBL/GenBank/DDBJ whole genome shotgun (WGS) entry which is preliminary data.</text>
</comment>
<accession>M3TKJ4</accession>
<dbReference type="EMBL" id="BAOP01000057">
    <property type="protein sequence ID" value="GAC82001.1"/>
    <property type="molecule type" value="Genomic_DNA"/>
</dbReference>
<feature type="transmembrane region" description="Helical" evidence="1">
    <location>
        <begin position="24"/>
        <end position="45"/>
    </location>
</feature>
<reference evidence="2 3" key="1">
    <citation type="submission" date="2013-02" db="EMBL/GenBank/DDBJ databases">
        <title>Whole genome shotgun sequence of Gordonia malaquae NBRC 108250.</title>
        <authorList>
            <person name="Yoshida I."/>
            <person name="Hosoyama A."/>
            <person name="Tsuchikane K."/>
            <person name="Ando Y."/>
            <person name="Baba S."/>
            <person name="Ohji S."/>
            <person name="Hamada M."/>
            <person name="Tamura T."/>
            <person name="Yamazoe A."/>
            <person name="Yamazaki S."/>
            <person name="Fujita N."/>
        </authorList>
    </citation>
    <scope>NUCLEOTIDE SEQUENCE [LARGE SCALE GENOMIC DNA]</scope>
    <source>
        <strain evidence="2 3">NBRC 108250</strain>
    </source>
</reference>
<keyword evidence="1" id="KW-0812">Transmembrane</keyword>
<dbReference type="STRING" id="410332.SAMN04488550_1938"/>
<keyword evidence="3" id="KW-1185">Reference proteome</keyword>
<evidence type="ECO:0000313" key="3">
    <source>
        <dbReference type="Proteomes" id="UP000035009"/>
    </source>
</evidence>
<name>M3TKJ4_GORML</name>
<sequence length="129" mass="13413">MALEPRGLGVFYVHRDELITTHPAGWAVLVTGVAVCLAFAVGAFYCRRTLGVVGAVSALVAFVVLLRSWLDPDSVLRESEARIGVNVFVDSSAAWGLYAGMAASIVALICSAVVSVSGAAARSDSSQQV</sequence>
<protein>
    <submittedName>
        <fullName evidence="2">Uncharacterized protein</fullName>
    </submittedName>
</protein>
<dbReference type="Proteomes" id="UP000035009">
    <property type="component" value="Unassembled WGS sequence"/>
</dbReference>
<gene>
    <name evidence="2" type="ORF">GM1_057_00080</name>
</gene>
<organism evidence="2 3">
    <name type="scientific">Gordonia malaquae NBRC 108250</name>
    <dbReference type="NCBI Taxonomy" id="1223542"/>
    <lineage>
        <taxon>Bacteria</taxon>
        <taxon>Bacillati</taxon>
        <taxon>Actinomycetota</taxon>
        <taxon>Actinomycetes</taxon>
        <taxon>Mycobacteriales</taxon>
        <taxon>Gordoniaceae</taxon>
        <taxon>Gordonia</taxon>
    </lineage>
</organism>